<organism evidence="2">
    <name type="scientific">Opuntia streptacantha</name>
    <name type="common">Prickly pear cactus</name>
    <name type="synonym">Opuntia cardona</name>
    <dbReference type="NCBI Taxonomy" id="393608"/>
    <lineage>
        <taxon>Eukaryota</taxon>
        <taxon>Viridiplantae</taxon>
        <taxon>Streptophyta</taxon>
        <taxon>Embryophyta</taxon>
        <taxon>Tracheophyta</taxon>
        <taxon>Spermatophyta</taxon>
        <taxon>Magnoliopsida</taxon>
        <taxon>eudicotyledons</taxon>
        <taxon>Gunneridae</taxon>
        <taxon>Pentapetalae</taxon>
        <taxon>Caryophyllales</taxon>
        <taxon>Cactineae</taxon>
        <taxon>Cactaceae</taxon>
        <taxon>Opuntioideae</taxon>
        <taxon>Opuntia</taxon>
    </lineage>
</organism>
<dbReference type="EMBL" id="GISG01225845">
    <property type="protein sequence ID" value="MBA4664986.1"/>
    <property type="molecule type" value="Transcribed_RNA"/>
</dbReference>
<accession>A0A7C9EG84</accession>
<reference evidence="2" key="2">
    <citation type="submission" date="2020-07" db="EMBL/GenBank/DDBJ databases">
        <authorList>
            <person name="Vera ALvarez R."/>
            <person name="Arias-Moreno D.M."/>
            <person name="Jimenez-Jacinto V."/>
            <person name="Jimenez-Bremont J.F."/>
            <person name="Swaminathan K."/>
            <person name="Moose S.P."/>
            <person name="Guerrero-Gonzalez M.L."/>
            <person name="Marino-Ramirez L."/>
            <person name="Landsman D."/>
            <person name="Rodriguez-Kessler M."/>
            <person name="Delgado-Sanchez P."/>
        </authorList>
    </citation>
    <scope>NUCLEOTIDE SEQUENCE</scope>
    <source>
        <tissue evidence="2">Cladode</tissue>
    </source>
</reference>
<feature type="compositionally biased region" description="Polar residues" evidence="1">
    <location>
        <begin position="110"/>
        <end position="121"/>
    </location>
</feature>
<evidence type="ECO:0000313" key="2">
    <source>
        <dbReference type="EMBL" id="MBA4664986.1"/>
    </source>
</evidence>
<reference evidence="2" key="1">
    <citation type="journal article" date="2013" name="J. Plant Res.">
        <title>Effect of fungi and light on seed germination of three Opuntia species from semiarid lands of central Mexico.</title>
        <authorList>
            <person name="Delgado-Sanchez P."/>
            <person name="Jimenez-Bremont J.F."/>
            <person name="Guerrero-Gonzalez Mde L."/>
            <person name="Flores J."/>
        </authorList>
    </citation>
    <scope>NUCLEOTIDE SEQUENCE</scope>
    <source>
        <tissue evidence="2">Cladode</tissue>
    </source>
</reference>
<evidence type="ECO:0000256" key="1">
    <source>
        <dbReference type="SAM" id="MobiDB-lite"/>
    </source>
</evidence>
<protein>
    <submittedName>
        <fullName evidence="2">Uncharacterized protein</fullName>
    </submittedName>
</protein>
<feature type="region of interest" description="Disordered" evidence="1">
    <location>
        <begin position="75"/>
        <end position="134"/>
    </location>
</feature>
<name>A0A7C9EG84_OPUST</name>
<feature type="region of interest" description="Disordered" evidence="1">
    <location>
        <begin position="18"/>
        <end position="37"/>
    </location>
</feature>
<sequence>MIATQMEKACKADIFASNSTEKSPSRKGIKLKKGPFLDSPCSKRSHRTCIGDGRGFIGSFPSCVGLVRILNLHPTSHPPQSHNPPDLQRLIKGEGTPSCGKLWMPPGRMTTVQPDISSSPEIENPSFEKHSEET</sequence>
<proteinExistence type="predicted"/>
<dbReference type="AlphaFoldDB" id="A0A7C9EG84"/>